<proteinExistence type="inferred from homology"/>
<keyword evidence="2 5" id="KW-0548">Nucleotidyltransferase</keyword>
<dbReference type="PANTHER" id="PTHR40392">
    <property type="entry name" value="2-PHOSPHO-L-LACTATE GUANYLYLTRANSFERASE"/>
    <property type="match status" value="1"/>
</dbReference>
<dbReference type="PANTHER" id="PTHR40392:SF1">
    <property type="entry name" value="2-PHOSPHO-L-LACTATE GUANYLYLTRANSFERASE"/>
    <property type="match status" value="1"/>
</dbReference>
<dbReference type="EC" id="2.7.7.68" evidence="5"/>
<dbReference type="InterPro" id="IPR029044">
    <property type="entry name" value="Nucleotide-diphossugar_trans"/>
</dbReference>
<comment type="similarity">
    <text evidence="5">Belongs to the CofC family.</text>
</comment>
<dbReference type="RefSeq" id="WP_053966371.1">
    <property type="nucleotide sequence ID" value="NZ_LIUF01000001.1"/>
</dbReference>
<dbReference type="EMBL" id="LIUF01000001">
    <property type="protein sequence ID" value="KOX94600.1"/>
    <property type="molecule type" value="Genomic_DNA"/>
</dbReference>
<sequence>MRLVVPVSGSAPKTRLASVLSPAERRDFTEAMLSDVVDAVTAAGHEPEIISTAPLDCAVPVTVDDRGLDALVNDLLTSTVADGEQALAVVMADLPLVTRESIECLLAPEADVVLAPGLGGGTNAFVCRHSEFRVDYHGASIRDHRAAARDVGASVTEVDSRRLATDIDEPDDLAEVLLHSDGAAADWLKQSGFELKTADGRVDVERPR</sequence>
<dbReference type="PATRIC" id="fig|1705562.3.peg.1285"/>
<organism evidence="6 7">
    <name type="scientific">Haloarcula rubripromontorii</name>
    <dbReference type="NCBI Taxonomy" id="1705562"/>
    <lineage>
        <taxon>Archaea</taxon>
        <taxon>Methanobacteriati</taxon>
        <taxon>Methanobacteriota</taxon>
        <taxon>Stenosarchaea group</taxon>
        <taxon>Halobacteria</taxon>
        <taxon>Halobacteriales</taxon>
        <taxon>Haloarculaceae</taxon>
        <taxon>Haloarcula</taxon>
    </lineage>
</organism>
<gene>
    <name evidence="5" type="primary">cofC</name>
    <name evidence="6" type="ORF">AMS69_01715</name>
</gene>
<comment type="caution">
    <text evidence="6">The sequence shown here is derived from an EMBL/GenBank/DDBJ whole genome shotgun (WGS) entry which is preliminary data.</text>
</comment>
<accession>A0A0N0BPY2</accession>
<dbReference type="UniPathway" id="UPA00071"/>
<evidence type="ECO:0000256" key="1">
    <source>
        <dbReference type="ARBA" id="ARBA00022679"/>
    </source>
</evidence>
<dbReference type="AlphaFoldDB" id="A0A0N0BPY2"/>
<keyword evidence="7" id="KW-1185">Reference proteome</keyword>
<dbReference type="STRING" id="1705562.AMS69_01715"/>
<name>A0A0N0BPY2_9EURY</name>
<dbReference type="Gene3D" id="6.10.140.50">
    <property type="match status" value="1"/>
</dbReference>
<dbReference type="GO" id="GO:0052645">
    <property type="term" value="P:F420-0 metabolic process"/>
    <property type="evidence" value="ECO:0007669"/>
    <property type="project" value="UniProtKB-UniRule"/>
</dbReference>
<comment type="catalytic activity">
    <reaction evidence="5">
        <text>(2S)-2-phospholactate + GTP + H(+) = (2S)-lactyl-2-diphospho-5'-guanosine + diphosphate</text>
        <dbReference type="Rhea" id="RHEA:63424"/>
        <dbReference type="ChEBI" id="CHEBI:15378"/>
        <dbReference type="ChEBI" id="CHEBI:33019"/>
        <dbReference type="ChEBI" id="CHEBI:37565"/>
        <dbReference type="ChEBI" id="CHEBI:59435"/>
        <dbReference type="ChEBI" id="CHEBI:59906"/>
        <dbReference type="EC" id="2.7.7.68"/>
    </reaction>
</comment>
<keyword evidence="4 5" id="KW-0342">GTP-binding</keyword>
<dbReference type="GO" id="GO:0043814">
    <property type="term" value="F:phospholactate guanylyltransferase activity"/>
    <property type="evidence" value="ECO:0007669"/>
    <property type="project" value="UniProtKB-EC"/>
</dbReference>
<dbReference type="SUPFAM" id="SSF53448">
    <property type="entry name" value="Nucleotide-diphospho-sugar transferases"/>
    <property type="match status" value="1"/>
</dbReference>
<dbReference type="Proteomes" id="UP000037729">
    <property type="component" value="Unassembled WGS sequence"/>
</dbReference>
<keyword evidence="1 5" id="KW-0808">Transferase</keyword>
<protein>
    <recommendedName>
        <fullName evidence="5">2-phospho-L-lactate guanylyltransferase</fullName>
        <shortName evidence="5">LP guanylyltransferase</shortName>
        <ecNumber evidence="5">2.7.7.68</ecNumber>
    </recommendedName>
</protein>
<dbReference type="Gene3D" id="3.90.550.10">
    <property type="entry name" value="Spore Coat Polysaccharide Biosynthesis Protein SpsA, Chain A"/>
    <property type="match status" value="1"/>
</dbReference>
<keyword evidence="3 5" id="KW-0547">Nucleotide-binding</keyword>
<dbReference type="InterPro" id="IPR002835">
    <property type="entry name" value="CofC"/>
</dbReference>
<evidence type="ECO:0000256" key="4">
    <source>
        <dbReference type="ARBA" id="ARBA00023134"/>
    </source>
</evidence>
<dbReference type="GO" id="GO:0005525">
    <property type="term" value="F:GTP binding"/>
    <property type="evidence" value="ECO:0007669"/>
    <property type="project" value="UniProtKB-KW"/>
</dbReference>
<dbReference type="NCBIfam" id="TIGR03552">
    <property type="entry name" value="F420_cofC"/>
    <property type="match status" value="1"/>
</dbReference>
<evidence type="ECO:0000256" key="3">
    <source>
        <dbReference type="ARBA" id="ARBA00022741"/>
    </source>
</evidence>
<dbReference type="Pfam" id="PF01983">
    <property type="entry name" value="CofC"/>
    <property type="match status" value="1"/>
</dbReference>
<evidence type="ECO:0000256" key="5">
    <source>
        <dbReference type="HAMAP-Rule" id="MF_02114"/>
    </source>
</evidence>
<evidence type="ECO:0000256" key="2">
    <source>
        <dbReference type="ARBA" id="ARBA00022695"/>
    </source>
</evidence>
<comment type="subunit">
    <text evidence="5">Homodimer.</text>
</comment>
<comment type="pathway">
    <text evidence="5">Cofactor biosynthesis; coenzyme F420 biosynthesis.</text>
</comment>
<reference evidence="6 7" key="1">
    <citation type="submission" date="2015-08" db="EMBL/GenBank/DDBJ databases">
        <title>Genomes of Isolates from Cabo Rojo, PR.</title>
        <authorList>
            <person name="Sanchez-Nieves R.L."/>
            <person name="Montalvo-Rodriguez R."/>
        </authorList>
    </citation>
    <scope>NUCLEOTIDE SEQUENCE [LARGE SCALE GENOMIC DNA]</scope>
    <source>
        <strain evidence="6 7">SL3</strain>
    </source>
</reference>
<comment type="function">
    <text evidence="5">Guanylyltransferase that catalyzes the activation of (2S)-2-phospholactate (2-PL) as (2S)-lactyl-2-diphospho-5'-guanosine, via the condensation of 2-PL with GTP. It is involved in the biosynthesis of coenzyme F420, a hydride carrier cofactor.</text>
</comment>
<dbReference type="OrthoDB" id="11179at2157"/>
<dbReference type="HAMAP" id="MF_02114">
    <property type="entry name" value="CofC"/>
    <property type="match status" value="1"/>
</dbReference>
<evidence type="ECO:0000313" key="6">
    <source>
        <dbReference type="EMBL" id="KOX94600.1"/>
    </source>
</evidence>
<evidence type="ECO:0000313" key="7">
    <source>
        <dbReference type="Proteomes" id="UP000037729"/>
    </source>
</evidence>